<keyword evidence="3" id="KW-1185">Reference proteome</keyword>
<protein>
    <submittedName>
        <fullName evidence="2">Uncharacterized protein</fullName>
    </submittedName>
</protein>
<comment type="caution">
    <text evidence="2">The sequence shown here is derived from an EMBL/GenBank/DDBJ whole genome shotgun (WGS) entry which is preliminary data.</text>
</comment>
<evidence type="ECO:0000313" key="3">
    <source>
        <dbReference type="Proteomes" id="UP001059596"/>
    </source>
</evidence>
<accession>A0A9Q0BUV9</accession>
<feature type="compositionally biased region" description="Basic residues" evidence="1">
    <location>
        <begin position="7"/>
        <end position="21"/>
    </location>
</feature>
<name>A0A9Q0BUV9_9MUSC</name>
<evidence type="ECO:0000256" key="1">
    <source>
        <dbReference type="SAM" id="MobiDB-lite"/>
    </source>
</evidence>
<evidence type="ECO:0000313" key="2">
    <source>
        <dbReference type="EMBL" id="KAI8044689.1"/>
    </source>
</evidence>
<organism evidence="2 3">
    <name type="scientific">Drosophila gunungcola</name>
    <name type="common">fruit fly</name>
    <dbReference type="NCBI Taxonomy" id="103775"/>
    <lineage>
        <taxon>Eukaryota</taxon>
        <taxon>Metazoa</taxon>
        <taxon>Ecdysozoa</taxon>
        <taxon>Arthropoda</taxon>
        <taxon>Hexapoda</taxon>
        <taxon>Insecta</taxon>
        <taxon>Pterygota</taxon>
        <taxon>Neoptera</taxon>
        <taxon>Endopterygota</taxon>
        <taxon>Diptera</taxon>
        <taxon>Brachycera</taxon>
        <taxon>Muscomorpha</taxon>
        <taxon>Ephydroidea</taxon>
        <taxon>Drosophilidae</taxon>
        <taxon>Drosophila</taxon>
        <taxon>Sophophora</taxon>
    </lineage>
</organism>
<dbReference type="Proteomes" id="UP001059596">
    <property type="component" value="Chromosome 3R"/>
</dbReference>
<gene>
    <name evidence="2" type="ORF">M5D96_000860</name>
</gene>
<feature type="region of interest" description="Disordered" evidence="1">
    <location>
        <begin position="1"/>
        <end position="21"/>
    </location>
</feature>
<reference evidence="2" key="1">
    <citation type="journal article" date="2023" name="Genome Biol. Evol.">
        <title>Long-read-based Genome Assembly of Drosophila gunungcola Reveals Fewer Chemosensory Genes in Flower-breeding Species.</title>
        <authorList>
            <person name="Negi A."/>
            <person name="Liao B.Y."/>
            <person name="Yeh S.D."/>
        </authorList>
    </citation>
    <scope>NUCLEOTIDE SEQUENCE</scope>
    <source>
        <strain evidence="2">Sukarami</strain>
    </source>
</reference>
<dbReference type="AlphaFoldDB" id="A0A9Q0BUV9"/>
<proteinExistence type="predicted"/>
<sequence>MSDVRRQCSKQRSLRRHQRRHPHNAVCVNALVSACWCWCSGGNGGGDDVETPLKMLLFIYRNKAEIHEIRN</sequence>
<dbReference type="PROSITE" id="PS51257">
    <property type="entry name" value="PROKAR_LIPOPROTEIN"/>
    <property type="match status" value="1"/>
</dbReference>
<dbReference type="EMBL" id="JAMKOV010000001">
    <property type="protein sequence ID" value="KAI8044689.1"/>
    <property type="molecule type" value="Genomic_DNA"/>
</dbReference>